<dbReference type="EMBL" id="EU016572">
    <property type="protein sequence ID" value="ABZ06319.1"/>
    <property type="molecule type" value="Genomic_DNA"/>
</dbReference>
<keyword evidence="1" id="KW-0472">Membrane</keyword>
<reference evidence="2" key="1">
    <citation type="journal article" date="2008" name="ISME J.">
        <title>Genomic patterns of recombination, clonal divergence and environment in marine microbial populations.</title>
        <authorList>
            <person name="Konstantinidis K.T."/>
            <person name="Delong E.F."/>
        </authorList>
    </citation>
    <scope>NUCLEOTIDE SEQUENCE</scope>
</reference>
<keyword evidence="1" id="KW-0812">Transmembrane</keyword>
<evidence type="ECO:0000313" key="2">
    <source>
        <dbReference type="EMBL" id="ABZ06319.1"/>
    </source>
</evidence>
<dbReference type="SUPFAM" id="SSF48452">
    <property type="entry name" value="TPR-like"/>
    <property type="match status" value="1"/>
</dbReference>
<dbReference type="AlphaFoldDB" id="B3T160"/>
<proteinExistence type="predicted"/>
<dbReference type="PROSITE" id="PS50005">
    <property type="entry name" value="TPR"/>
    <property type="match status" value="1"/>
</dbReference>
<dbReference type="InterPro" id="IPR011990">
    <property type="entry name" value="TPR-like_helical_dom_sf"/>
</dbReference>
<protein>
    <submittedName>
        <fullName evidence="2">Putative TPR domain protein</fullName>
    </submittedName>
</protein>
<keyword evidence="1" id="KW-1133">Transmembrane helix</keyword>
<gene>
    <name evidence="2" type="ORF">ALOHA_HF4000008G09ctg1g20</name>
</gene>
<organism evidence="2">
    <name type="scientific">uncultured marine microorganism HF4000_008G09</name>
    <dbReference type="NCBI Taxonomy" id="455513"/>
    <lineage>
        <taxon>unclassified sequences</taxon>
        <taxon>environmental samples</taxon>
    </lineage>
</organism>
<dbReference type="InterPro" id="IPR019734">
    <property type="entry name" value="TPR_rpt"/>
</dbReference>
<dbReference type="Gene3D" id="1.25.40.10">
    <property type="entry name" value="Tetratricopeptide repeat domain"/>
    <property type="match status" value="2"/>
</dbReference>
<sequence>MNTNVLKRFIIYLAILTFVMFTVWALIRSFMNRPPGDYETEVCDIRLKDKKYDEAVEAADIALKKMPNHRGAIMCKALVYISQKQYREASDQLDYLINFLEKNLEDDDKTGIGTLAAAYANRGIIKDRKEDYEGALKDYVKALGIDYESVAGPGLGTVILNYKFKSSSVKERALYLNEQLQLPENERILKIEELDEGQVMHKPGKL</sequence>
<accession>B3T160</accession>
<name>B3T160_9ZZZZ</name>
<evidence type="ECO:0000256" key="1">
    <source>
        <dbReference type="SAM" id="Phobius"/>
    </source>
</evidence>
<dbReference type="SMART" id="SM00028">
    <property type="entry name" value="TPR"/>
    <property type="match status" value="3"/>
</dbReference>
<feature type="transmembrane region" description="Helical" evidence="1">
    <location>
        <begin position="9"/>
        <end position="27"/>
    </location>
</feature>